<dbReference type="RefSeq" id="WP_035705381.1">
    <property type="nucleotide sequence ID" value="NZ_CAMIFG010000028.1"/>
</dbReference>
<dbReference type="InterPro" id="IPR003439">
    <property type="entry name" value="ABC_transporter-like_ATP-bd"/>
</dbReference>
<dbReference type="STRING" id="195105.CN97_04215"/>
<dbReference type="PANTHER" id="PTHR42794:SF1">
    <property type="entry name" value="HEMIN IMPORT ATP-BINDING PROTEIN HMUV"/>
    <property type="match status" value="1"/>
</dbReference>
<dbReference type="InterPro" id="IPR017871">
    <property type="entry name" value="ABC_transporter-like_CS"/>
</dbReference>
<dbReference type="EMBL" id="JGYG01000001">
    <property type="protein sequence ID" value="KFI31646.1"/>
    <property type="molecule type" value="Genomic_DNA"/>
</dbReference>
<dbReference type="GO" id="GO:0005524">
    <property type="term" value="F:ATP binding"/>
    <property type="evidence" value="ECO:0007669"/>
    <property type="project" value="UniProtKB-KW"/>
</dbReference>
<name>A0A086YBJ6_9RHOB</name>
<dbReference type="PROSITE" id="PS00211">
    <property type="entry name" value="ABC_TRANSPORTER_1"/>
    <property type="match status" value="1"/>
</dbReference>
<dbReference type="OrthoDB" id="9805601at2"/>
<evidence type="ECO:0000313" key="7">
    <source>
        <dbReference type="Proteomes" id="UP000028826"/>
    </source>
</evidence>
<dbReference type="PROSITE" id="PS50893">
    <property type="entry name" value="ABC_TRANSPORTER_2"/>
    <property type="match status" value="1"/>
</dbReference>
<keyword evidence="3" id="KW-0067">ATP-binding</keyword>
<dbReference type="Pfam" id="PF00005">
    <property type="entry name" value="ABC_tran"/>
    <property type="match status" value="1"/>
</dbReference>
<evidence type="ECO:0000256" key="4">
    <source>
        <dbReference type="ARBA" id="ARBA00022967"/>
    </source>
</evidence>
<accession>A0A086YBJ6</accession>
<keyword evidence="2" id="KW-0547">Nucleotide-binding</keyword>
<dbReference type="GO" id="GO:0016887">
    <property type="term" value="F:ATP hydrolysis activity"/>
    <property type="evidence" value="ECO:0007669"/>
    <property type="project" value="InterPro"/>
</dbReference>
<keyword evidence="7" id="KW-1185">Reference proteome</keyword>
<comment type="caution">
    <text evidence="6">The sequence shown here is derived from an EMBL/GenBank/DDBJ whole genome shotgun (WGS) entry which is preliminary data.</text>
</comment>
<evidence type="ECO:0000256" key="2">
    <source>
        <dbReference type="ARBA" id="ARBA00022741"/>
    </source>
</evidence>
<gene>
    <name evidence="6" type="ORF">CN97_04215</name>
</gene>
<dbReference type="Proteomes" id="UP000028826">
    <property type="component" value="Unassembled WGS sequence"/>
</dbReference>
<comment type="function">
    <text evidence="5">Part of the ABC transporter complex HmuTUV involved in hemin import. Responsible for energy coupling to the transport system.</text>
</comment>
<sequence>MTLTATDITLRAGRRVILDRVSLAAPAGGLTAIVGPNGSGKTTLIRALTGEVRHEGRVALDGQDIARLSPAMLAGLRGVLPQASLLSFPFTVREVVRLGCEAAMTRPPSVETALASVGLPGFEGRFYQQLSGGEQQRVQLARVLAQVWEPVLNGRPRWLFLDEPVASLDIGHQLTVMRLARDYARRGGGVVAVMHDLNLTALFADKVVLLHEGRIVAADTPQRVLTSETLSAAYGCLLRVGEAPAPGIPFVLPQTAA</sequence>
<evidence type="ECO:0000313" key="6">
    <source>
        <dbReference type="EMBL" id="KFI31646.1"/>
    </source>
</evidence>
<protein>
    <submittedName>
        <fullName evidence="6">Iron ABC transporter</fullName>
    </submittedName>
</protein>
<evidence type="ECO:0000256" key="3">
    <source>
        <dbReference type="ARBA" id="ARBA00022840"/>
    </source>
</evidence>
<dbReference type="PANTHER" id="PTHR42794">
    <property type="entry name" value="HEMIN IMPORT ATP-BINDING PROTEIN HMUV"/>
    <property type="match status" value="1"/>
</dbReference>
<dbReference type="SMART" id="SM00382">
    <property type="entry name" value="AAA"/>
    <property type="match status" value="1"/>
</dbReference>
<dbReference type="NCBIfam" id="NF010068">
    <property type="entry name" value="PRK13548.1"/>
    <property type="match status" value="1"/>
</dbReference>
<keyword evidence="1" id="KW-0813">Transport</keyword>
<evidence type="ECO:0000256" key="5">
    <source>
        <dbReference type="ARBA" id="ARBA00037066"/>
    </source>
</evidence>
<reference evidence="6 7" key="1">
    <citation type="submission" date="2014-03" db="EMBL/GenBank/DDBJ databases">
        <title>Genome of Haematobacter massiliensis CCUG 47968.</title>
        <authorList>
            <person name="Wang D."/>
            <person name="Wang G."/>
        </authorList>
    </citation>
    <scope>NUCLEOTIDE SEQUENCE [LARGE SCALE GENOMIC DNA]</scope>
    <source>
        <strain evidence="6 7">CCUG 47968</strain>
    </source>
</reference>
<dbReference type="InterPro" id="IPR027417">
    <property type="entry name" value="P-loop_NTPase"/>
</dbReference>
<dbReference type="Gene3D" id="3.40.50.300">
    <property type="entry name" value="P-loop containing nucleotide triphosphate hydrolases"/>
    <property type="match status" value="1"/>
</dbReference>
<dbReference type="InterPro" id="IPR003593">
    <property type="entry name" value="AAA+_ATPase"/>
</dbReference>
<proteinExistence type="predicted"/>
<dbReference type="SUPFAM" id="SSF52540">
    <property type="entry name" value="P-loop containing nucleoside triphosphate hydrolases"/>
    <property type="match status" value="1"/>
</dbReference>
<keyword evidence="4" id="KW-1278">Translocase</keyword>
<organism evidence="6 7">
    <name type="scientific">Haematobacter massiliensis</name>
    <dbReference type="NCBI Taxonomy" id="195105"/>
    <lineage>
        <taxon>Bacteria</taxon>
        <taxon>Pseudomonadati</taxon>
        <taxon>Pseudomonadota</taxon>
        <taxon>Alphaproteobacteria</taxon>
        <taxon>Rhodobacterales</taxon>
        <taxon>Paracoccaceae</taxon>
        <taxon>Haematobacter</taxon>
    </lineage>
</organism>
<evidence type="ECO:0000256" key="1">
    <source>
        <dbReference type="ARBA" id="ARBA00022448"/>
    </source>
</evidence>
<dbReference type="CDD" id="cd03214">
    <property type="entry name" value="ABC_Iron-Siderophores_B12_Hemin"/>
    <property type="match status" value="1"/>
</dbReference>
<dbReference type="eggNOG" id="COG4559">
    <property type="taxonomic scope" value="Bacteria"/>
</dbReference>
<dbReference type="AlphaFoldDB" id="A0A086YBJ6"/>